<evidence type="ECO:0000313" key="3">
    <source>
        <dbReference type="EMBL" id="KJS58536.1"/>
    </source>
</evidence>
<accession>A0A0F2T810</accession>
<dbReference type="PROSITE" id="PS51257">
    <property type="entry name" value="PROKAR_LIPOPROTEIN"/>
    <property type="match status" value="1"/>
</dbReference>
<sequence length="195" mass="19518">MPVSRRPLAAALVVAAAFGLAACGPDDPSDNGQGSAPTTAATAPASAPASPAAPAGKPTGKASGKPSAGASGEPEGFCTSDPLPAGQKWVNVEKGTTATALTYKETKDACGVDDVAHEPVGAAKTAQFAPTVKGHLRSVVAPPKDVNAADLAKHINECITTPGNQKGFYPCSSGDYKVAFDASGKVTEMWERPSS</sequence>
<dbReference type="EMBL" id="JZKH01000104">
    <property type="protein sequence ID" value="KJS58536.1"/>
    <property type="molecule type" value="Genomic_DNA"/>
</dbReference>
<feature type="region of interest" description="Disordered" evidence="1">
    <location>
        <begin position="23"/>
        <end position="85"/>
    </location>
</feature>
<reference evidence="3 4" key="1">
    <citation type="submission" date="2015-02" db="EMBL/GenBank/DDBJ databases">
        <authorList>
            <person name="Ju K.-S."/>
            <person name="Doroghazi J.R."/>
            <person name="Metcalf W."/>
        </authorList>
    </citation>
    <scope>NUCLEOTIDE SEQUENCE [LARGE SCALE GENOMIC DNA]</scope>
    <source>
        <strain evidence="3 4">ATCC 31215</strain>
    </source>
</reference>
<feature type="signal peptide" evidence="2">
    <location>
        <begin position="1"/>
        <end position="21"/>
    </location>
</feature>
<name>A0A0F2T810_STRR3</name>
<comment type="caution">
    <text evidence="3">The sequence shown here is derived from an EMBL/GenBank/DDBJ whole genome shotgun (WGS) entry which is preliminary data.</text>
</comment>
<proteinExistence type="predicted"/>
<feature type="compositionally biased region" description="Low complexity" evidence="1">
    <location>
        <begin position="34"/>
        <end position="66"/>
    </location>
</feature>
<keyword evidence="4" id="KW-1185">Reference proteome</keyword>
<dbReference type="RefSeq" id="WP_045703766.1">
    <property type="nucleotide sequence ID" value="NZ_JZKH01000104.1"/>
</dbReference>
<dbReference type="Proteomes" id="UP000033699">
    <property type="component" value="Unassembled WGS sequence"/>
</dbReference>
<feature type="chain" id="PRO_5002459199" description="Lipoprotein" evidence="2">
    <location>
        <begin position="22"/>
        <end position="195"/>
    </location>
</feature>
<evidence type="ECO:0000256" key="2">
    <source>
        <dbReference type="SAM" id="SignalP"/>
    </source>
</evidence>
<dbReference type="PATRIC" id="fig|359131.3.peg.683"/>
<dbReference type="OrthoDB" id="4241671at2"/>
<dbReference type="AlphaFoldDB" id="A0A0F2T810"/>
<evidence type="ECO:0000313" key="4">
    <source>
        <dbReference type="Proteomes" id="UP000033699"/>
    </source>
</evidence>
<evidence type="ECO:0000256" key="1">
    <source>
        <dbReference type="SAM" id="MobiDB-lite"/>
    </source>
</evidence>
<keyword evidence="2" id="KW-0732">Signal</keyword>
<gene>
    <name evidence="3" type="ORF">VM95_32645</name>
</gene>
<evidence type="ECO:0008006" key="5">
    <source>
        <dbReference type="Google" id="ProtNLM"/>
    </source>
</evidence>
<organism evidence="3 4">
    <name type="scientific">Streptomyces rubellomurinus (strain ATCC 31215)</name>
    <dbReference type="NCBI Taxonomy" id="359131"/>
    <lineage>
        <taxon>Bacteria</taxon>
        <taxon>Bacillati</taxon>
        <taxon>Actinomycetota</taxon>
        <taxon>Actinomycetes</taxon>
        <taxon>Kitasatosporales</taxon>
        <taxon>Streptomycetaceae</taxon>
        <taxon>Streptomyces</taxon>
    </lineage>
</organism>
<protein>
    <recommendedName>
        <fullName evidence="5">Lipoprotein</fullName>
    </recommendedName>
</protein>